<proteinExistence type="predicted"/>
<feature type="transmembrane region" description="Helical" evidence="5">
    <location>
        <begin position="98"/>
        <end position="119"/>
    </location>
</feature>
<evidence type="ECO:0000256" key="3">
    <source>
        <dbReference type="ARBA" id="ARBA00022989"/>
    </source>
</evidence>
<name>A0AAU4JX30_9NOCA</name>
<dbReference type="AlphaFoldDB" id="A0AAU4JX30"/>
<keyword evidence="3 5" id="KW-1133">Transmembrane helix</keyword>
<evidence type="ECO:0000313" key="8">
    <source>
        <dbReference type="Proteomes" id="UP001432128"/>
    </source>
</evidence>
<dbReference type="EMBL" id="CP108021">
    <property type="protein sequence ID" value="WUM18326.1"/>
    <property type="molecule type" value="Genomic_DNA"/>
</dbReference>
<evidence type="ECO:0000256" key="5">
    <source>
        <dbReference type="SAM" id="Phobius"/>
    </source>
</evidence>
<feature type="transmembrane region" description="Helical" evidence="5">
    <location>
        <begin position="28"/>
        <end position="48"/>
    </location>
</feature>
<keyword evidence="4 5" id="KW-0472">Membrane</keyword>
<dbReference type="RefSeq" id="WP_328855993.1">
    <property type="nucleotide sequence ID" value="NZ_CP108021.1"/>
</dbReference>
<feature type="domain" description="DUF202" evidence="6">
    <location>
        <begin position="19"/>
        <end position="83"/>
    </location>
</feature>
<sequence>MSDDTDARENRPPGSVDARFTLAAERTVLAWIRTALGLIAAGMAVLHVLPDFSSQGVRDVVGIGLIVLGAGAAIAGGVRWRRTTVALRDGAPMPGPGHVWAVIAGVVVLSVIAVIAGLAS</sequence>
<dbReference type="KEGG" id="whr:OG579_11195"/>
<dbReference type="InterPro" id="IPR003807">
    <property type="entry name" value="DUF202"/>
</dbReference>
<dbReference type="GO" id="GO:0012505">
    <property type="term" value="C:endomembrane system"/>
    <property type="evidence" value="ECO:0007669"/>
    <property type="project" value="UniProtKB-SubCell"/>
</dbReference>
<accession>A0AAU4JX30</accession>
<reference evidence="7 8" key="1">
    <citation type="submission" date="2022-10" db="EMBL/GenBank/DDBJ databases">
        <title>The complete genomes of actinobacterial strains from the NBC collection.</title>
        <authorList>
            <person name="Joergensen T.S."/>
            <person name="Alvarez Arevalo M."/>
            <person name="Sterndorff E.B."/>
            <person name="Faurdal D."/>
            <person name="Vuksanovic O."/>
            <person name="Mourched A.-S."/>
            <person name="Charusanti P."/>
            <person name="Shaw S."/>
            <person name="Blin K."/>
            <person name="Weber T."/>
        </authorList>
    </citation>
    <scope>NUCLEOTIDE SEQUENCE [LARGE SCALE GENOMIC DNA]</scope>
    <source>
        <strain evidence="7 8">NBC_00319</strain>
    </source>
</reference>
<evidence type="ECO:0000256" key="1">
    <source>
        <dbReference type="ARBA" id="ARBA00004127"/>
    </source>
</evidence>
<dbReference type="Pfam" id="PF02656">
    <property type="entry name" value="DUF202"/>
    <property type="match status" value="1"/>
</dbReference>
<organism evidence="7 8">
    <name type="scientific">Williamsia herbipolensis</name>
    <dbReference type="NCBI Taxonomy" id="1603258"/>
    <lineage>
        <taxon>Bacteria</taxon>
        <taxon>Bacillati</taxon>
        <taxon>Actinomycetota</taxon>
        <taxon>Actinomycetes</taxon>
        <taxon>Mycobacteriales</taxon>
        <taxon>Nocardiaceae</taxon>
        <taxon>Williamsia</taxon>
    </lineage>
</organism>
<keyword evidence="2 5" id="KW-0812">Transmembrane</keyword>
<evidence type="ECO:0000259" key="6">
    <source>
        <dbReference type="Pfam" id="PF02656"/>
    </source>
</evidence>
<gene>
    <name evidence="7" type="ORF">OG579_11195</name>
</gene>
<evidence type="ECO:0000313" key="7">
    <source>
        <dbReference type="EMBL" id="WUM18326.1"/>
    </source>
</evidence>
<evidence type="ECO:0000256" key="4">
    <source>
        <dbReference type="ARBA" id="ARBA00023136"/>
    </source>
</evidence>
<comment type="subcellular location">
    <subcellularLocation>
        <location evidence="1">Endomembrane system</location>
        <topology evidence="1">Multi-pass membrane protein</topology>
    </subcellularLocation>
</comment>
<protein>
    <submittedName>
        <fullName evidence="7">DUF202 domain-containing protein</fullName>
    </submittedName>
</protein>
<feature type="transmembrane region" description="Helical" evidence="5">
    <location>
        <begin position="60"/>
        <end position="78"/>
    </location>
</feature>
<keyword evidence="8" id="KW-1185">Reference proteome</keyword>
<evidence type="ECO:0000256" key="2">
    <source>
        <dbReference type="ARBA" id="ARBA00022692"/>
    </source>
</evidence>
<dbReference type="Proteomes" id="UP001432128">
    <property type="component" value="Chromosome"/>
</dbReference>